<dbReference type="AlphaFoldDB" id="A0A315VAE0"/>
<evidence type="ECO:0000256" key="1">
    <source>
        <dbReference type="SAM" id="MobiDB-lite"/>
    </source>
</evidence>
<accession>A0A315VAE0</accession>
<comment type="caution">
    <text evidence="2">The sequence shown here is derived from an EMBL/GenBank/DDBJ whole genome shotgun (WGS) entry which is preliminary data.</text>
</comment>
<sequence>MRVSLGKRFLLGTLGAPAGVLGSGVDDPLRNQLLIAQIMKILEKQATPNQKDDDSEERGSIPTAESIHRSLCRNCYCNCGRNCKNLDKDKIHDGENVSLKTCTGGSPSGTFSTVNTSFAPRLVNSPGFTTHRKRRREVVLKPTGTDNVTEAHAATVDTLTRSPASPSFLVSIAQTPHLLAGKLRLVSRYGRCTVIAVMYSLMGWIVTTEIERGACLLLAWRHINRSAGGAEDGENAALRREGRRNRVSERESQGRRNY</sequence>
<proteinExistence type="predicted"/>
<gene>
    <name evidence="2" type="ORF">CCH79_00003877</name>
</gene>
<dbReference type="Proteomes" id="UP000250572">
    <property type="component" value="Unassembled WGS sequence"/>
</dbReference>
<feature type="region of interest" description="Disordered" evidence="1">
    <location>
        <begin position="231"/>
        <end position="258"/>
    </location>
</feature>
<organism evidence="2 3">
    <name type="scientific">Gambusia affinis</name>
    <name type="common">Western mosquitofish</name>
    <name type="synonym">Heterandria affinis</name>
    <dbReference type="NCBI Taxonomy" id="33528"/>
    <lineage>
        <taxon>Eukaryota</taxon>
        <taxon>Metazoa</taxon>
        <taxon>Chordata</taxon>
        <taxon>Craniata</taxon>
        <taxon>Vertebrata</taxon>
        <taxon>Euteleostomi</taxon>
        <taxon>Actinopterygii</taxon>
        <taxon>Neopterygii</taxon>
        <taxon>Teleostei</taxon>
        <taxon>Neoteleostei</taxon>
        <taxon>Acanthomorphata</taxon>
        <taxon>Ovalentaria</taxon>
        <taxon>Atherinomorphae</taxon>
        <taxon>Cyprinodontiformes</taxon>
        <taxon>Poeciliidae</taxon>
        <taxon>Poeciliinae</taxon>
        <taxon>Gambusia</taxon>
    </lineage>
</organism>
<name>A0A315VAE0_GAMAF</name>
<dbReference type="EMBL" id="NHOQ01001971">
    <property type="protein sequence ID" value="PWA20372.1"/>
    <property type="molecule type" value="Genomic_DNA"/>
</dbReference>
<evidence type="ECO:0000313" key="2">
    <source>
        <dbReference type="EMBL" id="PWA20372.1"/>
    </source>
</evidence>
<protein>
    <submittedName>
        <fullName evidence="2">Uncharacterized protein</fullName>
    </submittedName>
</protein>
<feature type="compositionally biased region" description="Basic and acidic residues" evidence="1">
    <location>
        <begin position="237"/>
        <end position="258"/>
    </location>
</feature>
<keyword evidence="3" id="KW-1185">Reference proteome</keyword>
<reference evidence="2 3" key="1">
    <citation type="journal article" date="2018" name="G3 (Bethesda)">
        <title>A High-Quality Reference Genome for the Invasive Mosquitofish Gambusia affinis Using a Chicago Library.</title>
        <authorList>
            <person name="Hoffberg S.L."/>
            <person name="Troendle N.J."/>
            <person name="Glenn T.C."/>
            <person name="Mahmud O."/>
            <person name="Louha S."/>
            <person name="Chalopin D."/>
            <person name="Bennetzen J.L."/>
            <person name="Mauricio R."/>
        </authorList>
    </citation>
    <scope>NUCLEOTIDE SEQUENCE [LARGE SCALE GENOMIC DNA]</scope>
    <source>
        <strain evidence="2">NE01/NJP1002.9</strain>
        <tissue evidence="2">Muscle</tissue>
    </source>
</reference>
<evidence type="ECO:0000313" key="3">
    <source>
        <dbReference type="Proteomes" id="UP000250572"/>
    </source>
</evidence>